<organism evidence="2 3">
    <name type="scientific">Orenia marismortui</name>
    <dbReference type="NCBI Taxonomy" id="46469"/>
    <lineage>
        <taxon>Bacteria</taxon>
        <taxon>Bacillati</taxon>
        <taxon>Bacillota</taxon>
        <taxon>Clostridia</taxon>
        <taxon>Halanaerobiales</taxon>
        <taxon>Halobacteroidaceae</taxon>
        <taxon>Orenia</taxon>
    </lineage>
</organism>
<dbReference type="Pfam" id="PF01966">
    <property type="entry name" value="HD"/>
    <property type="match status" value="1"/>
</dbReference>
<evidence type="ECO:0000259" key="1">
    <source>
        <dbReference type="PROSITE" id="PS51832"/>
    </source>
</evidence>
<dbReference type="Pfam" id="PF13487">
    <property type="entry name" value="HD_5"/>
    <property type="match status" value="1"/>
</dbReference>
<dbReference type="AlphaFoldDB" id="A0A4R8HGF6"/>
<dbReference type="PANTHER" id="PTHR43155">
    <property type="entry name" value="CYCLIC DI-GMP PHOSPHODIESTERASE PA4108-RELATED"/>
    <property type="match status" value="1"/>
</dbReference>
<dbReference type="Proteomes" id="UP000295832">
    <property type="component" value="Unassembled WGS sequence"/>
</dbReference>
<keyword evidence="3" id="KW-1185">Reference proteome</keyword>
<dbReference type="InterPro" id="IPR003607">
    <property type="entry name" value="HD/PDEase_dom"/>
</dbReference>
<dbReference type="RefSeq" id="WP_243832429.1">
    <property type="nucleotide sequence ID" value="NZ_SOEG01000001.1"/>
</dbReference>
<feature type="domain" description="HD-GYP" evidence="1">
    <location>
        <begin position="218"/>
        <end position="414"/>
    </location>
</feature>
<dbReference type="PROSITE" id="PS51832">
    <property type="entry name" value="HD_GYP"/>
    <property type="match status" value="2"/>
</dbReference>
<dbReference type="SMART" id="SM00471">
    <property type="entry name" value="HDc"/>
    <property type="match status" value="2"/>
</dbReference>
<reference evidence="2 3" key="1">
    <citation type="submission" date="2019-03" db="EMBL/GenBank/DDBJ databases">
        <title>Subsurface microbial communities from deep shales in Ohio and West Virginia, USA.</title>
        <authorList>
            <person name="Wrighton K."/>
        </authorList>
    </citation>
    <scope>NUCLEOTIDE SEQUENCE [LARGE SCALE GENOMIC DNA]</scope>
    <source>
        <strain evidence="2 3">MSL 6dP</strain>
    </source>
</reference>
<proteinExistence type="predicted"/>
<dbReference type="SUPFAM" id="SSF109604">
    <property type="entry name" value="HD-domain/PDEase-like"/>
    <property type="match status" value="2"/>
</dbReference>
<dbReference type="InterPro" id="IPR037522">
    <property type="entry name" value="HD_GYP_dom"/>
</dbReference>
<feature type="domain" description="HD-GYP" evidence="1">
    <location>
        <begin position="11"/>
        <end position="199"/>
    </location>
</feature>
<evidence type="ECO:0000313" key="2">
    <source>
        <dbReference type="EMBL" id="TDX59326.1"/>
    </source>
</evidence>
<comment type="caution">
    <text evidence="2">The sequence shown here is derived from an EMBL/GenBank/DDBJ whole genome shotgun (WGS) entry which is preliminary data.</text>
</comment>
<sequence>MIEINEMSDEINLSLYDLLFSISNITDMVNSNLNNHHEQVAYISFRIAQELELEEEEKKKLVLAAAIHDIGAFSIKKRLKTLNFESNNIFEHAEAGAYLVNTFEPFSELAPIIKYHHLEWNYGQGVKSKGKNVPILSHLLHLADRVAILINNNVNILSQRDDILRIVKKYSGNMLNPDLIDVFEELSAKEDFWFSVINTGIIQKELRRVFKVWKLNLKLSDLLDLSKFYSRIIDFRSNFTATHSKGVAVTAKEISNLLGWSKIKSIKLEIAGYLHDLGKLAIPTEILEKPGKLTNDEMNIIKSHTFYTYHALDSIEGLEEIKEWASFHHERLDGNGYPFKHQGDRLSVGSRILAVADIFTALSEDRPYREGMDKNKVLMILNSMAKKNAIDTDLVRLLEENYDQINRARYLAQNYIKADYNLCANQ</sequence>
<dbReference type="CDD" id="cd00077">
    <property type="entry name" value="HDc"/>
    <property type="match status" value="2"/>
</dbReference>
<protein>
    <submittedName>
        <fullName evidence="2">HD domain-containing protein</fullName>
    </submittedName>
</protein>
<name>A0A4R8HGF6_9FIRM</name>
<accession>A0A4R8HGF6</accession>
<dbReference type="EMBL" id="SOEG01000001">
    <property type="protein sequence ID" value="TDX59326.1"/>
    <property type="molecule type" value="Genomic_DNA"/>
</dbReference>
<dbReference type="PANTHER" id="PTHR43155:SF1">
    <property type="entry name" value="3'3'-CGAMP-SPECIFIC PHOSPHODIESTERASE 1"/>
    <property type="match status" value="1"/>
</dbReference>
<gene>
    <name evidence="2" type="ORF">C7959_101214</name>
</gene>
<dbReference type="Gene3D" id="1.10.3210.10">
    <property type="entry name" value="Hypothetical protein af1432"/>
    <property type="match status" value="2"/>
</dbReference>
<evidence type="ECO:0000313" key="3">
    <source>
        <dbReference type="Proteomes" id="UP000295832"/>
    </source>
</evidence>
<dbReference type="InterPro" id="IPR006674">
    <property type="entry name" value="HD_domain"/>
</dbReference>
<dbReference type="STRING" id="926561.GCA_000379025_00832"/>